<dbReference type="AlphaFoldDB" id="A5GET6"/>
<dbReference type="Pfam" id="PF01909">
    <property type="entry name" value="NTP_transf_2"/>
    <property type="match status" value="1"/>
</dbReference>
<name>A5GET6_GEOUR</name>
<dbReference type="EMBL" id="CP000698">
    <property type="protein sequence ID" value="ABQ25941.1"/>
    <property type="molecule type" value="Genomic_DNA"/>
</dbReference>
<dbReference type="STRING" id="351605.Gura_1748"/>
<dbReference type="InterPro" id="IPR002934">
    <property type="entry name" value="Polymerase_NTP_transf_dom"/>
</dbReference>
<evidence type="ECO:0000259" key="1">
    <source>
        <dbReference type="Pfam" id="PF01909"/>
    </source>
</evidence>
<dbReference type="Proteomes" id="UP000006695">
    <property type="component" value="Chromosome"/>
</dbReference>
<dbReference type="CDD" id="cd05403">
    <property type="entry name" value="NT_KNTase_like"/>
    <property type="match status" value="1"/>
</dbReference>
<dbReference type="KEGG" id="gur:Gura_1748"/>
<gene>
    <name evidence="2" type="ordered locus">Gura_1748</name>
</gene>
<organism evidence="2 3">
    <name type="scientific">Geotalea uraniireducens (strain Rf4)</name>
    <name type="common">Geobacter uraniireducens</name>
    <dbReference type="NCBI Taxonomy" id="351605"/>
    <lineage>
        <taxon>Bacteria</taxon>
        <taxon>Pseudomonadati</taxon>
        <taxon>Thermodesulfobacteriota</taxon>
        <taxon>Desulfuromonadia</taxon>
        <taxon>Geobacterales</taxon>
        <taxon>Geobacteraceae</taxon>
        <taxon>Geotalea</taxon>
    </lineage>
</organism>
<dbReference type="PANTHER" id="PTHR33933">
    <property type="entry name" value="NUCLEOTIDYLTRANSFERASE"/>
    <property type="match status" value="1"/>
</dbReference>
<evidence type="ECO:0000313" key="2">
    <source>
        <dbReference type="EMBL" id="ABQ25941.1"/>
    </source>
</evidence>
<dbReference type="SUPFAM" id="SSF81301">
    <property type="entry name" value="Nucleotidyltransferase"/>
    <property type="match status" value="1"/>
</dbReference>
<dbReference type="InterPro" id="IPR043519">
    <property type="entry name" value="NT_sf"/>
</dbReference>
<dbReference type="PANTHER" id="PTHR33933:SF1">
    <property type="entry name" value="PROTEIN ADENYLYLTRANSFERASE MNTA-RELATED"/>
    <property type="match status" value="1"/>
</dbReference>
<dbReference type="HOGENOM" id="CLU_130257_9_5_7"/>
<proteinExistence type="predicted"/>
<dbReference type="Gene3D" id="3.30.460.10">
    <property type="entry name" value="Beta Polymerase, domain 2"/>
    <property type="match status" value="1"/>
</dbReference>
<accession>A5GET6</accession>
<dbReference type="InterPro" id="IPR052548">
    <property type="entry name" value="Type_VII_TA_antitoxin"/>
</dbReference>
<sequence>MGIVAFTDIQKFVADVAREFLPEKVILFGSYATGSARAESDVDLLVVMHEDVSGVRVAADIITRLKPTLPVELVVRSSRQIKERLALNDFFLREILTTGKELYAAPHHVKSS</sequence>
<dbReference type="RefSeq" id="WP_011938647.1">
    <property type="nucleotide sequence ID" value="NC_009483.1"/>
</dbReference>
<feature type="domain" description="Polymerase nucleotidyl transferase" evidence="1">
    <location>
        <begin position="10"/>
        <end position="76"/>
    </location>
</feature>
<dbReference type="OrthoDB" id="5419730at2"/>
<dbReference type="GO" id="GO:0016779">
    <property type="term" value="F:nucleotidyltransferase activity"/>
    <property type="evidence" value="ECO:0007669"/>
    <property type="project" value="InterPro"/>
</dbReference>
<protein>
    <submittedName>
        <fullName evidence="2">DNA polymerase, beta domain protein region</fullName>
    </submittedName>
</protein>
<evidence type="ECO:0000313" key="3">
    <source>
        <dbReference type="Proteomes" id="UP000006695"/>
    </source>
</evidence>
<reference evidence="2 3" key="1">
    <citation type="submission" date="2007-05" db="EMBL/GenBank/DDBJ databases">
        <title>Complete sequence of Geobacter uraniireducens Rf4.</title>
        <authorList>
            <consortium name="US DOE Joint Genome Institute"/>
            <person name="Copeland A."/>
            <person name="Lucas S."/>
            <person name="Lapidus A."/>
            <person name="Barry K."/>
            <person name="Detter J.C."/>
            <person name="Glavina del Rio T."/>
            <person name="Hammon N."/>
            <person name="Israni S."/>
            <person name="Dalin E."/>
            <person name="Tice H."/>
            <person name="Pitluck S."/>
            <person name="Chertkov O."/>
            <person name="Brettin T."/>
            <person name="Bruce D."/>
            <person name="Han C."/>
            <person name="Schmutz J."/>
            <person name="Larimer F."/>
            <person name="Land M."/>
            <person name="Hauser L."/>
            <person name="Kyrpides N."/>
            <person name="Mikhailova N."/>
            <person name="Shelobolina E."/>
            <person name="Aklujkar M."/>
            <person name="Lovley D."/>
            <person name="Richardson P."/>
        </authorList>
    </citation>
    <scope>NUCLEOTIDE SEQUENCE [LARGE SCALE GENOMIC DNA]</scope>
    <source>
        <strain evidence="3">ATCC BAA-1134 / JCM 13001 / Rf4</strain>
    </source>
</reference>
<keyword evidence="3" id="KW-1185">Reference proteome</keyword>